<evidence type="ECO:0000259" key="2">
    <source>
        <dbReference type="Pfam" id="PF01261"/>
    </source>
</evidence>
<accession>A0A395N2Z6</accession>
<reference evidence="3 4" key="1">
    <citation type="journal article" date="2018" name="PLoS Pathog.">
        <title>Evolution of structural diversity of trichothecenes, a family of toxins produced by plant pathogenic and entomopathogenic fungi.</title>
        <authorList>
            <person name="Proctor R.H."/>
            <person name="McCormick S.P."/>
            <person name="Kim H.S."/>
            <person name="Cardoza R.E."/>
            <person name="Stanley A.M."/>
            <person name="Lindo L."/>
            <person name="Kelly A."/>
            <person name="Brown D.W."/>
            <person name="Lee T."/>
            <person name="Vaughan M.M."/>
            <person name="Alexander N.J."/>
            <person name="Busman M."/>
            <person name="Gutierrez S."/>
        </authorList>
    </citation>
    <scope>NUCLEOTIDE SEQUENCE [LARGE SCALE GENOMIC DNA]</scope>
    <source>
        <strain evidence="3 4">NRRL 13405</strain>
    </source>
</reference>
<evidence type="ECO:0008006" key="5">
    <source>
        <dbReference type="Google" id="ProtNLM"/>
    </source>
</evidence>
<dbReference type="Pfam" id="PF01048">
    <property type="entry name" value="PNP_UDP_1"/>
    <property type="match status" value="1"/>
</dbReference>
<dbReference type="InterPro" id="IPR013022">
    <property type="entry name" value="Xyl_isomerase-like_TIM-brl"/>
</dbReference>
<gene>
    <name evidence="3" type="ORF">FIE12Z_1290</name>
</gene>
<dbReference type="PANTHER" id="PTHR46082">
    <property type="entry name" value="ATP/GTP-BINDING PROTEIN-RELATED"/>
    <property type="match status" value="1"/>
</dbReference>
<dbReference type="Gene3D" id="3.20.20.150">
    <property type="entry name" value="Divalent-metal-dependent TIM barrel enzymes"/>
    <property type="match status" value="1"/>
</dbReference>
<comment type="caution">
    <text evidence="3">The sequence shown here is derived from an EMBL/GenBank/DDBJ whole genome shotgun (WGS) entry which is preliminary data.</text>
</comment>
<dbReference type="Gene3D" id="3.40.50.1580">
    <property type="entry name" value="Nucleoside phosphorylase domain"/>
    <property type="match status" value="1"/>
</dbReference>
<dbReference type="InterPro" id="IPR053137">
    <property type="entry name" value="NLR-like"/>
</dbReference>
<dbReference type="AlphaFoldDB" id="A0A395N2Z6"/>
<name>A0A395N2Z6_9HYPO</name>
<dbReference type="SUPFAM" id="SSF51658">
    <property type="entry name" value="Xylose isomerase-like"/>
    <property type="match status" value="1"/>
</dbReference>
<dbReference type="PANTHER" id="PTHR46082:SF11">
    <property type="entry name" value="AAA+ ATPASE DOMAIN-CONTAINING PROTEIN-RELATED"/>
    <property type="match status" value="1"/>
</dbReference>
<proteinExistence type="predicted"/>
<organism evidence="3 4">
    <name type="scientific">Fusarium flagelliforme</name>
    <dbReference type="NCBI Taxonomy" id="2675880"/>
    <lineage>
        <taxon>Eukaryota</taxon>
        <taxon>Fungi</taxon>
        <taxon>Dikarya</taxon>
        <taxon>Ascomycota</taxon>
        <taxon>Pezizomycotina</taxon>
        <taxon>Sordariomycetes</taxon>
        <taxon>Hypocreomycetidae</taxon>
        <taxon>Hypocreales</taxon>
        <taxon>Nectriaceae</taxon>
        <taxon>Fusarium</taxon>
        <taxon>Fusarium incarnatum-equiseti species complex</taxon>
    </lineage>
</organism>
<keyword evidence="4" id="KW-1185">Reference proteome</keyword>
<dbReference type="GO" id="GO:0009116">
    <property type="term" value="P:nucleoside metabolic process"/>
    <property type="evidence" value="ECO:0007669"/>
    <property type="project" value="InterPro"/>
</dbReference>
<dbReference type="Proteomes" id="UP000265631">
    <property type="component" value="Unassembled WGS sequence"/>
</dbReference>
<feature type="domain" description="Xylose isomerase-like TIM barrel" evidence="2">
    <location>
        <begin position="431"/>
        <end position="735"/>
    </location>
</feature>
<evidence type="ECO:0000259" key="1">
    <source>
        <dbReference type="Pfam" id="PF01048"/>
    </source>
</evidence>
<dbReference type="STRING" id="2594813.A0A395N2Z6"/>
<feature type="domain" description="Nucleoside phosphorylase" evidence="1">
    <location>
        <begin position="219"/>
        <end position="296"/>
    </location>
</feature>
<dbReference type="GO" id="GO:0003824">
    <property type="term" value="F:catalytic activity"/>
    <property type="evidence" value="ECO:0007669"/>
    <property type="project" value="InterPro"/>
</dbReference>
<sequence>MSNPMKYTVGWICALQSDYVAAQAFLDETHLGPSSVGIVDENIYTLGRMGNHNVVITVLPSGNRGTVNAATTAVFLRRSFYNIQVTLMVGTAGGAPSDKNDIRLGDVVVGVPGSGHTGVFQYDFGKSFQDREFLNTRVLNPPPEILQQAASRFQARHKKNGHQLQQYIDTVLLAYPKLRKGGYERPKSSSDRLYLPQVIHPANHDSSCAEPCGKNPAKLIQRTPRTGKDSNPSVHYGLIASGDSFINNATFRDKIVAKNGVLCFEMEAAGLMNALPCLAIRGISNYADSHVNKEWEGYAAMTAAAYAKDLLQYVPRFDVDTARKLEGYRKLCRPKWTYMGLLSIGSTGDITLSTSINGAMMTVGMTSTIVRCLFTTSTNNLNFPSTPFNSQLPTHILPKMVIQYQGAQIPISFASCSIPMKIKASLPDKLNAIREAGFDGIELSMPDIISYGELLSGSQPKEDDYDTLADVGKQIKSLTDELGLKIMMLQPFANFEGWKKGTHDKQRQEVFDKAKGWMKIMEAAGITLLQVGSSDSEGISSSFDDLASDLAKLADLLAEKNYSIAYENWCWATHAPTWKDVWQIVQKTNRPNIGLCLDTFQTAGYEWGDPTTNDGLTAASNSDERQKRWEESLKELASTVPADKIYLLQISDAYKMDPPIEDVKDETGARPRSRWSHDYRPLPCNGGYLPVQDMVAAVLKTGFRSWLSVEVFDGLEGENTDMNEYTQEAVESVKKLINFSE</sequence>
<dbReference type="InterPro" id="IPR036237">
    <property type="entry name" value="Xyl_isomerase-like_sf"/>
</dbReference>
<dbReference type="SUPFAM" id="SSF53167">
    <property type="entry name" value="Purine and uridine phosphorylases"/>
    <property type="match status" value="1"/>
</dbReference>
<dbReference type="CDD" id="cd09008">
    <property type="entry name" value="MTAN"/>
    <property type="match status" value="1"/>
</dbReference>
<dbReference type="InterPro" id="IPR000845">
    <property type="entry name" value="Nucleoside_phosphorylase_d"/>
</dbReference>
<dbReference type="Pfam" id="PF01261">
    <property type="entry name" value="AP_endonuc_2"/>
    <property type="match status" value="1"/>
</dbReference>
<dbReference type="EMBL" id="PXXK01000027">
    <property type="protein sequence ID" value="RFN54502.1"/>
    <property type="molecule type" value="Genomic_DNA"/>
</dbReference>
<dbReference type="InterPro" id="IPR035994">
    <property type="entry name" value="Nucleoside_phosphorylase_sf"/>
</dbReference>
<evidence type="ECO:0000313" key="4">
    <source>
        <dbReference type="Proteomes" id="UP000265631"/>
    </source>
</evidence>
<protein>
    <recommendedName>
        <fullName evidence="5">Xylose isomerase-like TIM barrel domain-containing protein</fullName>
    </recommendedName>
</protein>
<evidence type="ECO:0000313" key="3">
    <source>
        <dbReference type="EMBL" id="RFN54502.1"/>
    </source>
</evidence>